<proteinExistence type="predicted"/>
<dbReference type="InParanoid" id="M9SKF2"/>
<dbReference type="EMBL" id="CP004049">
    <property type="protein sequence ID" value="AGI85937.1"/>
    <property type="molecule type" value="Genomic_DNA"/>
</dbReference>
<keyword evidence="2" id="KW-1185">Reference proteome</keyword>
<gene>
    <name evidence="1" type="ORF">MMALV_12050</name>
</gene>
<dbReference type="HOGENOM" id="CLU_3162913_0_0_2"/>
<sequence>MITADMKDAKIPVFVRNPFLYATNSNTAATHIASSVPVNVSMDLAYF</sequence>
<dbReference type="Proteomes" id="UP000012672">
    <property type="component" value="Chromosome"/>
</dbReference>
<evidence type="ECO:0000313" key="1">
    <source>
        <dbReference type="EMBL" id="AGI85937.1"/>
    </source>
</evidence>
<dbReference type="AlphaFoldDB" id="M9SKF2"/>
<organism evidence="1 2">
    <name type="scientific">Methanomethylophilus alvi (strain Mx1201)</name>
    <dbReference type="NCBI Taxonomy" id="1236689"/>
    <lineage>
        <taxon>Archaea</taxon>
        <taxon>Methanobacteriati</taxon>
        <taxon>Thermoplasmatota</taxon>
        <taxon>Thermoplasmata</taxon>
        <taxon>Methanomassiliicoccales</taxon>
        <taxon>Methanomethylophilaceae</taxon>
        <taxon>Methanomethylophilus</taxon>
    </lineage>
</organism>
<evidence type="ECO:0000313" key="2">
    <source>
        <dbReference type="Proteomes" id="UP000012672"/>
    </source>
</evidence>
<dbReference type="KEGG" id="max:MMALV_12050"/>
<accession>M9SKF2</accession>
<protein>
    <submittedName>
        <fullName evidence="1">Uncharacterized protein</fullName>
    </submittedName>
</protein>
<name>M9SKF2_METAX</name>
<reference evidence="1 2" key="1">
    <citation type="journal article" date="2012" name="J. Bacteriol.">
        <title>Genome sequence of 'Candidatus Methanomethylophilus alvus' Mx1201, a methanogenic archaeon from the human gut belonging to a seventh order of methanogens.</title>
        <authorList>
            <person name="Borrel G."/>
            <person name="Harris H.M."/>
            <person name="Tottey W."/>
            <person name="Mihajlovski A."/>
            <person name="Parisot N."/>
            <person name="Peyretaillade E."/>
            <person name="Peyret P."/>
            <person name="Gribaldo S."/>
            <person name="O'Toole P.W."/>
            <person name="Brugere J.F."/>
        </authorList>
    </citation>
    <scope>NUCLEOTIDE SEQUENCE [LARGE SCALE GENOMIC DNA]</scope>
    <source>
        <strain evidence="1 2">Mx1201</strain>
    </source>
</reference>